<name>A0A395HBS4_9EURO</name>
<dbReference type="OrthoDB" id="4498107at2759"/>
<accession>A0A395HBS4</accession>
<dbReference type="EMBL" id="KZ824421">
    <property type="protein sequence ID" value="RAL05391.1"/>
    <property type="molecule type" value="Genomic_DNA"/>
</dbReference>
<dbReference type="Proteomes" id="UP000249402">
    <property type="component" value="Unassembled WGS sequence"/>
</dbReference>
<feature type="region of interest" description="Disordered" evidence="1">
    <location>
        <begin position="107"/>
        <end position="152"/>
    </location>
</feature>
<dbReference type="GeneID" id="37225602"/>
<protein>
    <submittedName>
        <fullName evidence="2">Uncharacterized protein</fullName>
    </submittedName>
</protein>
<dbReference type="RefSeq" id="XP_025579718.1">
    <property type="nucleotide sequence ID" value="XM_025720737.1"/>
</dbReference>
<dbReference type="VEuPathDB" id="FungiDB:BO80DRAFT_431333"/>
<organism evidence="2 3">
    <name type="scientific">Aspergillus ibericus CBS 121593</name>
    <dbReference type="NCBI Taxonomy" id="1448316"/>
    <lineage>
        <taxon>Eukaryota</taxon>
        <taxon>Fungi</taxon>
        <taxon>Dikarya</taxon>
        <taxon>Ascomycota</taxon>
        <taxon>Pezizomycotina</taxon>
        <taxon>Eurotiomycetes</taxon>
        <taxon>Eurotiomycetidae</taxon>
        <taxon>Eurotiales</taxon>
        <taxon>Aspergillaceae</taxon>
        <taxon>Aspergillus</taxon>
        <taxon>Aspergillus subgen. Circumdati</taxon>
    </lineage>
</organism>
<evidence type="ECO:0000313" key="2">
    <source>
        <dbReference type="EMBL" id="RAL05391.1"/>
    </source>
</evidence>
<dbReference type="AlphaFoldDB" id="A0A395HBS4"/>
<sequence>MFAPLEAPMLELNLKATMDDSYTKNPQPYTSPVMEDYQRYKAAERRYTAARTTLARAEPTSIGNDEPDALPRLRAGEQLATDTLLASNSVAAARSGFDHKYSTAYEDREDKANHRKVAQNFLRRSSGTRKHRETIRQKIKDIQRKRPDDAGF</sequence>
<feature type="compositionally biased region" description="Basic and acidic residues" evidence="1">
    <location>
        <begin position="134"/>
        <end position="152"/>
    </location>
</feature>
<evidence type="ECO:0000313" key="3">
    <source>
        <dbReference type="Proteomes" id="UP000249402"/>
    </source>
</evidence>
<gene>
    <name evidence="2" type="ORF">BO80DRAFT_431333</name>
</gene>
<keyword evidence="3" id="KW-1185">Reference proteome</keyword>
<reference evidence="2 3" key="1">
    <citation type="submission" date="2018-02" db="EMBL/GenBank/DDBJ databases">
        <title>The genomes of Aspergillus section Nigri reveals drivers in fungal speciation.</title>
        <authorList>
            <consortium name="DOE Joint Genome Institute"/>
            <person name="Vesth T.C."/>
            <person name="Nybo J."/>
            <person name="Theobald S."/>
            <person name="Brandl J."/>
            <person name="Frisvad J.C."/>
            <person name="Nielsen K.F."/>
            <person name="Lyhne E.K."/>
            <person name="Kogle M.E."/>
            <person name="Kuo A."/>
            <person name="Riley R."/>
            <person name="Clum A."/>
            <person name="Nolan M."/>
            <person name="Lipzen A."/>
            <person name="Salamov A."/>
            <person name="Henrissat B."/>
            <person name="Wiebenga A."/>
            <person name="De vries R.P."/>
            <person name="Grigoriev I.V."/>
            <person name="Mortensen U.H."/>
            <person name="Andersen M.R."/>
            <person name="Baker S.E."/>
        </authorList>
    </citation>
    <scope>NUCLEOTIDE SEQUENCE [LARGE SCALE GENOMIC DNA]</scope>
    <source>
        <strain evidence="2 3">CBS 121593</strain>
    </source>
</reference>
<evidence type="ECO:0000256" key="1">
    <source>
        <dbReference type="SAM" id="MobiDB-lite"/>
    </source>
</evidence>
<proteinExistence type="predicted"/>